<dbReference type="Gene3D" id="3.20.20.190">
    <property type="entry name" value="Phosphatidylinositol (PI) phosphodiesterase"/>
    <property type="match status" value="1"/>
</dbReference>
<protein>
    <submittedName>
        <fullName evidence="2">Glycerophosphodiester phosphodiesterase</fullName>
    </submittedName>
</protein>
<organism evidence="2 3">
    <name type="scientific">Agromyces larvae</name>
    <dbReference type="NCBI Taxonomy" id="2929802"/>
    <lineage>
        <taxon>Bacteria</taxon>
        <taxon>Bacillati</taxon>
        <taxon>Actinomycetota</taxon>
        <taxon>Actinomycetes</taxon>
        <taxon>Micrococcales</taxon>
        <taxon>Microbacteriaceae</taxon>
        <taxon>Agromyces</taxon>
    </lineage>
</organism>
<dbReference type="PANTHER" id="PTHR43805:SF1">
    <property type="entry name" value="GP-PDE DOMAIN-CONTAINING PROTEIN"/>
    <property type="match status" value="1"/>
</dbReference>
<evidence type="ECO:0000259" key="1">
    <source>
        <dbReference type="PROSITE" id="PS51704"/>
    </source>
</evidence>
<dbReference type="InterPro" id="IPR030395">
    <property type="entry name" value="GP_PDE_dom"/>
</dbReference>
<dbReference type="SUPFAM" id="SSF51695">
    <property type="entry name" value="PLC-like phosphodiesterases"/>
    <property type="match status" value="1"/>
</dbReference>
<reference evidence="2 3" key="1">
    <citation type="submission" date="2022-03" db="EMBL/GenBank/DDBJ databases">
        <title>Mucilaginibacter sp. isolated from the gut of Protaetia brevitarsis seulensis larvae.</title>
        <authorList>
            <person name="Won M."/>
            <person name="Kim S.-J."/>
            <person name="Kwon S.-W."/>
        </authorList>
    </citation>
    <scope>NUCLEOTIDE SEQUENCE [LARGE SCALE GENOMIC DNA]</scope>
    <source>
        <strain evidence="2 3">CFWR-12</strain>
    </source>
</reference>
<dbReference type="PANTHER" id="PTHR43805">
    <property type="entry name" value="GLYCEROPHOSPHORYL DIESTER PHOSPHODIESTERASE"/>
    <property type="match status" value="1"/>
</dbReference>
<name>A0ABY4C0R0_9MICO</name>
<gene>
    <name evidence="2" type="ORF">MTO99_04695</name>
</gene>
<evidence type="ECO:0000313" key="3">
    <source>
        <dbReference type="Proteomes" id="UP000832097"/>
    </source>
</evidence>
<dbReference type="RefSeq" id="WP_243557414.1">
    <property type="nucleotide sequence ID" value="NZ_CP094528.1"/>
</dbReference>
<proteinExistence type="predicted"/>
<accession>A0ABY4C0R0</accession>
<dbReference type="InterPro" id="IPR017946">
    <property type="entry name" value="PLC-like_Pdiesterase_TIM-brl"/>
</dbReference>
<sequence>MGYLSPGTPRVLAHRGLAVEVPENTLAAFDAAVRTGVHYVETDVHLSRDGVAIVSHDPTLERVAGREDRVSDLTSAELAAIDLGAGAGFPTLADALAAFPETRFNIDVKTEAAVEATADTVRAADAVDRVLLTSFADRRRRRLAALLPGVATSVGSAGVVRAILAGRFGAAAMRWAARGAVALQVPERAGRLRIVSPALVRAAHAAGVEVHVWTVNEPDDMRRLLALGVDGLVTDRCDLALAVIAAT</sequence>
<evidence type="ECO:0000313" key="2">
    <source>
        <dbReference type="EMBL" id="UOE45083.1"/>
    </source>
</evidence>
<dbReference type="EMBL" id="CP094528">
    <property type="protein sequence ID" value="UOE45083.1"/>
    <property type="molecule type" value="Genomic_DNA"/>
</dbReference>
<dbReference type="CDD" id="cd08561">
    <property type="entry name" value="GDPD_cytoplasmic_ScUgpQ2_like"/>
    <property type="match status" value="1"/>
</dbReference>
<dbReference type="Proteomes" id="UP000832097">
    <property type="component" value="Chromosome"/>
</dbReference>
<feature type="domain" description="GP-PDE" evidence="1">
    <location>
        <begin position="9"/>
        <end position="244"/>
    </location>
</feature>
<dbReference type="PROSITE" id="PS51704">
    <property type="entry name" value="GP_PDE"/>
    <property type="match status" value="1"/>
</dbReference>
<dbReference type="Pfam" id="PF03009">
    <property type="entry name" value="GDPD"/>
    <property type="match status" value="1"/>
</dbReference>
<keyword evidence="3" id="KW-1185">Reference proteome</keyword>